<sequence>MMEFLRARLHEDETAARALKPGKNQDVARLRDRVLADVEVKRRLMDWVEELPRRAKDNGGRVLWQRVAGDLYASYSRDLRSPVIYELVAAYADHPDFHPEWEPIELVDQYEPGKDEPSVRARGRAV</sequence>
<evidence type="ECO:0000313" key="2">
    <source>
        <dbReference type="Proteomes" id="UP001257948"/>
    </source>
</evidence>
<keyword evidence="2" id="KW-1185">Reference proteome</keyword>
<comment type="caution">
    <text evidence="1">The sequence shown here is derived from an EMBL/GenBank/DDBJ whole genome shotgun (WGS) entry which is preliminary data.</text>
</comment>
<reference evidence="2" key="1">
    <citation type="submission" date="2023-07" db="EMBL/GenBank/DDBJ databases">
        <title>Draft genome sequence of the endophytic actinobacterium Streptomyces justiciae WPN32, a potential antibiotic producer.</title>
        <authorList>
            <person name="Yasawong M."/>
            <person name="Pana W."/>
            <person name="Ganta P."/>
            <person name="Santapan N."/>
            <person name="Songngamsuk T."/>
            <person name="Phatcharaharikarn M."/>
            <person name="Kerdtoob S."/>
            <person name="Nantapong N."/>
        </authorList>
    </citation>
    <scope>NUCLEOTIDE SEQUENCE [LARGE SCALE GENOMIC DNA]</scope>
    <source>
        <strain evidence="2">WPN32</strain>
    </source>
</reference>
<gene>
    <name evidence="1" type="ORF">RQC66_42375</name>
</gene>
<dbReference type="InterPro" id="IPR046193">
    <property type="entry name" value="DUF6221"/>
</dbReference>
<organism evidence="1 2">
    <name type="scientific">Streptomyces justiciae</name>
    <dbReference type="NCBI Taxonomy" id="2780140"/>
    <lineage>
        <taxon>Bacteria</taxon>
        <taxon>Bacillati</taxon>
        <taxon>Actinomycetota</taxon>
        <taxon>Actinomycetes</taxon>
        <taxon>Kitasatosporales</taxon>
        <taxon>Streptomycetaceae</taxon>
        <taxon>Streptomyces</taxon>
    </lineage>
</organism>
<dbReference type="RefSeq" id="WP_314207582.1">
    <property type="nucleotide sequence ID" value="NZ_JAVTLL010000048.1"/>
</dbReference>
<name>A0ABU3M799_9ACTN</name>
<dbReference type="EMBL" id="JAVTLL010000048">
    <property type="protein sequence ID" value="MDT7847385.1"/>
    <property type="molecule type" value="Genomic_DNA"/>
</dbReference>
<dbReference type="Pfam" id="PF19730">
    <property type="entry name" value="DUF6221"/>
    <property type="match status" value="1"/>
</dbReference>
<dbReference type="Proteomes" id="UP001257948">
    <property type="component" value="Unassembled WGS sequence"/>
</dbReference>
<protein>
    <submittedName>
        <fullName evidence="1">DUF6221 family protein</fullName>
    </submittedName>
</protein>
<proteinExistence type="predicted"/>
<accession>A0ABU3M799</accession>
<evidence type="ECO:0000313" key="1">
    <source>
        <dbReference type="EMBL" id="MDT7847385.1"/>
    </source>
</evidence>